<comment type="similarity">
    <text evidence="2">Belongs to the TlyA family.</text>
</comment>
<dbReference type="NCBIfam" id="TIGR00478">
    <property type="entry name" value="tly"/>
    <property type="match status" value="1"/>
</dbReference>
<dbReference type="EMBL" id="QNRF01000015">
    <property type="protein sequence ID" value="RBO78475.1"/>
    <property type="molecule type" value="Genomic_DNA"/>
</dbReference>
<keyword evidence="6" id="KW-1185">Reference proteome</keyword>
<gene>
    <name evidence="5" type="ORF">DFP76_1155</name>
</gene>
<name>A0A366CTF1_9GAMM</name>
<dbReference type="Gene3D" id="3.40.50.150">
    <property type="entry name" value="Vaccinia Virus protein VP39"/>
    <property type="match status" value="1"/>
</dbReference>
<dbReference type="Pfam" id="PF01728">
    <property type="entry name" value="FtsJ"/>
    <property type="match status" value="1"/>
</dbReference>
<dbReference type="SMART" id="SM00363">
    <property type="entry name" value="S4"/>
    <property type="match status" value="1"/>
</dbReference>
<sequence>MLQHHSLTYFAWSNFDNIAANIVINGFIMLRIDLLLTEQGLAKSRSQAQSFISEGRVSYLLNDQWHPITKASLKLSTDTKLNITPRDTDKYVSRGALKLEGALSHTNLDITDFQVLDIGQSTGGFSDCAIQHGANKVVGIEVGHGQLASSLINHPQIVCLEGINARHLSTEDLQNHLPETGFDLAVMDVSFISQTKILPQLPELIREGGHLITLVKPQFEVGKEFVGKGGIVKDEKRVSELTKDIKAFVSALGFQVQCYIESPIKGGDGNREFLLWAVKKP</sequence>
<protein>
    <submittedName>
        <fullName evidence="5">23S rRNA (Cytidine1920-2'-O)/16S rRNA (Cytidine1409-2'-O)-methyltransferase</fullName>
    </submittedName>
</protein>
<dbReference type="InterPro" id="IPR036986">
    <property type="entry name" value="S4_RNA-bd_sf"/>
</dbReference>
<dbReference type="SUPFAM" id="SSF53335">
    <property type="entry name" value="S-adenosyl-L-methionine-dependent methyltransferases"/>
    <property type="match status" value="1"/>
</dbReference>
<feature type="domain" description="RNA-binding S4" evidence="4">
    <location>
        <begin position="30"/>
        <end position="100"/>
    </location>
</feature>
<keyword evidence="5" id="KW-0489">Methyltransferase</keyword>
<dbReference type="InterPro" id="IPR047048">
    <property type="entry name" value="TlyA"/>
</dbReference>
<dbReference type="Pfam" id="PF01479">
    <property type="entry name" value="S4"/>
    <property type="match status" value="1"/>
</dbReference>
<reference evidence="5 6" key="1">
    <citation type="submission" date="2018-06" db="EMBL/GenBank/DDBJ databases">
        <title>Genomic Encyclopedia of Type Strains, Phase III (KMG-III): the genomes of soil and plant-associated and newly described type strains.</title>
        <authorList>
            <person name="Whitman W."/>
        </authorList>
    </citation>
    <scope>NUCLEOTIDE SEQUENCE [LARGE SCALE GENOMIC DNA]</scope>
    <source>
        <strain evidence="5 6">CECT 7732</strain>
    </source>
</reference>
<dbReference type="GO" id="GO:0032259">
    <property type="term" value="P:methylation"/>
    <property type="evidence" value="ECO:0007669"/>
    <property type="project" value="UniProtKB-KW"/>
</dbReference>
<keyword evidence="1 3" id="KW-0694">RNA-binding</keyword>
<keyword evidence="5" id="KW-0808">Transferase</keyword>
<evidence type="ECO:0000259" key="4">
    <source>
        <dbReference type="SMART" id="SM00363"/>
    </source>
</evidence>
<evidence type="ECO:0000256" key="2">
    <source>
        <dbReference type="ARBA" id="ARBA00029460"/>
    </source>
</evidence>
<dbReference type="CDD" id="cd00165">
    <property type="entry name" value="S4"/>
    <property type="match status" value="1"/>
</dbReference>
<dbReference type="PIRSF" id="PIRSF005578">
    <property type="entry name" value="TlyA"/>
    <property type="match status" value="1"/>
</dbReference>
<dbReference type="InterPro" id="IPR002877">
    <property type="entry name" value="RNA_MeTrfase_FtsJ_dom"/>
</dbReference>
<dbReference type="PANTHER" id="PTHR32319:SF0">
    <property type="entry name" value="BACTERIAL HEMOLYSIN-LIKE PROTEIN"/>
    <property type="match status" value="1"/>
</dbReference>
<dbReference type="GO" id="GO:0008168">
    <property type="term" value="F:methyltransferase activity"/>
    <property type="evidence" value="ECO:0007669"/>
    <property type="project" value="UniProtKB-KW"/>
</dbReference>
<dbReference type="InterPro" id="IPR002942">
    <property type="entry name" value="S4_RNA-bd"/>
</dbReference>
<accession>A0A366CTF1</accession>
<dbReference type="Proteomes" id="UP000252086">
    <property type="component" value="Unassembled WGS sequence"/>
</dbReference>
<comment type="caution">
    <text evidence="5">The sequence shown here is derived from an EMBL/GenBank/DDBJ whole genome shotgun (WGS) entry which is preliminary data.</text>
</comment>
<dbReference type="InterPro" id="IPR029063">
    <property type="entry name" value="SAM-dependent_MTases_sf"/>
</dbReference>
<evidence type="ECO:0000256" key="1">
    <source>
        <dbReference type="ARBA" id="ARBA00022884"/>
    </source>
</evidence>
<proteinExistence type="inferred from homology"/>
<organism evidence="5 6">
    <name type="scientific">Marinomonas aquiplantarum</name>
    <dbReference type="NCBI Taxonomy" id="491951"/>
    <lineage>
        <taxon>Bacteria</taxon>
        <taxon>Pseudomonadati</taxon>
        <taxon>Pseudomonadota</taxon>
        <taxon>Gammaproteobacteria</taxon>
        <taxon>Oceanospirillales</taxon>
        <taxon>Oceanospirillaceae</taxon>
        <taxon>Marinomonas</taxon>
    </lineage>
</organism>
<evidence type="ECO:0000256" key="3">
    <source>
        <dbReference type="PROSITE-ProRule" id="PRU00182"/>
    </source>
</evidence>
<dbReference type="PANTHER" id="PTHR32319">
    <property type="entry name" value="BACTERIAL HEMOLYSIN-LIKE PROTEIN"/>
    <property type="match status" value="1"/>
</dbReference>
<dbReference type="SUPFAM" id="SSF55174">
    <property type="entry name" value="Alpha-L RNA-binding motif"/>
    <property type="match status" value="1"/>
</dbReference>
<dbReference type="Gene3D" id="3.10.290.10">
    <property type="entry name" value="RNA-binding S4 domain"/>
    <property type="match status" value="1"/>
</dbReference>
<dbReference type="GO" id="GO:0003723">
    <property type="term" value="F:RNA binding"/>
    <property type="evidence" value="ECO:0007669"/>
    <property type="project" value="UniProtKB-KW"/>
</dbReference>
<evidence type="ECO:0000313" key="5">
    <source>
        <dbReference type="EMBL" id="RBO78475.1"/>
    </source>
</evidence>
<dbReference type="PROSITE" id="PS50889">
    <property type="entry name" value="S4"/>
    <property type="match status" value="1"/>
</dbReference>
<dbReference type="CDD" id="cd02440">
    <property type="entry name" value="AdoMet_MTases"/>
    <property type="match status" value="1"/>
</dbReference>
<dbReference type="InterPro" id="IPR004538">
    <property type="entry name" value="Hemolysin_A/TlyA"/>
</dbReference>
<dbReference type="AlphaFoldDB" id="A0A366CTF1"/>
<evidence type="ECO:0000313" key="6">
    <source>
        <dbReference type="Proteomes" id="UP000252086"/>
    </source>
</evidence>